<dbReference type="GO" id="GO:0016788">
    <property type="term" value="F:hydrolase activity, acting on ester bonds"/>
    <property type="evidence" value="ECO:0007669"/>
    <property type="project" value="InterPro"/>
</dbReference>
<dbReference type="Gene3D" id="3.40.50.1110">
    <property type="entry name" value="SGNH hydrolase"/>
    <property type="match status" value="1"/>
</dbReference>
<evidence type="ECO:0000256" key="2">
    <source>
        <dbReference type="ARBA" id="ARBA00022801"/>
    </source>
</evidence>
<evidence type="ECO:0000256" key="1">
    <source>
        <dbReference type="ARBA" id="ARBA00008668"/>
    </source>
</evidence>
<dbReference type="PANTHER" id="PTHR14209">
    <property type="entry name" value="ISOAMYL ACETATE-HYDROLYZING ESTERASE 1"/>
    <property type="match status" value="1"/>
</dbReference>
<dbReference type="Pfam" id="PF00657">
    <property type="entry name" value="Lipase_GDSL"/>
    <property type="match status" value="1"/>
</dbReference>
<organism evidence="4 5">
    <name type="scientific">Lactuca saligna</name>
    <name type="common">Willowleaf lettuce</name>
    <dbReference type="NCBI Taxonomy" id="75948"/>
    <lineage>
        <taxon>Eukaryota</taxon>
        <taxon>Viridiplantae</taxon>
        <taxon>Streptophyta</taxon>
        <taxon>Embryophyta</taxon>
        <taxon>Tracheophyta</taxon>
        <taxon>Spermatophyta</taxon>
        <taxon>Magnoliopsida</taxon>
        <taxon>eudicotyledons</taxon>
        <taxon>Gunneridae</taxon>
        <taxon>Pentapetalae</taxon>
        <taxon>asterids</taxon>
        <taxon>campanulids</taxon>
        <taxon>Asterales</taxon>
        <taxon>Asteraceae</taxon>
        <taxon>Cichorioideae</taxon>
        <taxon>Cichorieae</taxon>
        <taxon>Lactucinae</taxon>
        <taxon>Lactuca</taxon>
    </lineage>
</organism>
<dbReference type="FunFam" id="3.40.50.1110:FF:000002">
    <property type="entry name" value="isoamyl acetate-hydrolyzing esterase 1 homolog"/>
    <property type="match status" value="1"/>
</dbReference>
<reference evidence="4" key="1">
    <citation type="submission" date="2023-04" db="EMBL/GenBank/DDBJ databases">
        <authorList>
            <person name="Vijverberg K."/>
            <person name="Xiong W."/>
            <person name="Schranz E."/>
        </authorList>
    </citation>
    <scope>NUCLEOTIDE SEQUENCE</scope>
</reference>
<dbReference type="EMBL" id="OX465086">
    <property type="protein sequence ID" value="CAI9263458.1"/>
    <property type="molecule type" value="Genomic_DNA"/>
</dbReference>
<proteinExistence type="inferred from homology"/>
<sequence>MRKTTALRRNTLAEAEEGDDKGRRLQGPLSNKLTDWTKSTKKQILITKERVAMMNDDKMKVPIFDSHYEHWSEMMENLMRAKQLGHFSYECPYSKEANYAGFYENEEVTLMDDIHMEDSVFMANTTVKNNEVLAFEHTDMRPKIYLFGDSITEESFSAGGWGAALAHHFSRTADVVLRGFSGYNTRWAMKVLDKVFPAEMNVGNGRAPLAVTVFFGANDACLPDRCSAFQHVPIDEYKQNLHAIVAYLKNRWPSTHVILITPPPIDEVGRLLHRYGEIHSDLPERTNEAARNYAKACVTVAQECGAPVVDLWSRMHQFPDWGKAYLRDGLHLTLGGNKIVFEEVIGKLKEVGLSLETLPGDLPFTDAMDPNDPLKVFED</sequence>
<dbReference type="CDD" id="cd01838">
    <property type="entry name" value="Isoamyl_acetate_hydrolase_like"/>
    <property type="match status" value="1"/>
</dbReference>
<keyword evidence="2" id="KW-0378">Hydrolase</keyword>
<dbReference type="SUPFAM" id="SSF52266">
    <property type="entry name" value="SGNH hydrolase"/>
    <property type="match status" value="1"/>
</dbReference>
<comment type="similarity">
    <text evidence="1">Belongs to the 'GDSL' lipolytic enzyme family.</text>
</comment>
<dbReference type="InterPro" id="IPR036514">
    <property type="entry name" value="SGNH_hydro_sf"/>
</dbReference>
<dbReference type="AlphaFoldDB" id="A0AA35VNU8"/>
<evidence type="ECO:0000313" key="5">
    <source>
        <dbReference type="Proteomes" id="UP001177003"/>
    </source>
</evidence>
<feature type="region of interest" description="Disordered" evidence="3">
    <location>
        <begin position="1"/>
        <end position="30"/>
    </location>
</feature>
<evidence type="ECO:0008006" key="6">
    <source>
        <dbReference type="Google" id="ProtNLM"/>
    </source>
</evidence>
<dbReference type="InterPro" id="IPR001087">
    <property type="entry name" value="GDSL"/>
</dbReference>
<evidence type="ECO:0000313" key="4">
    <source>
        <dbReference type="EMBL" id="CAI9263458.1"/>
    </source>
</evidence>
<gene>
    <name evidence="4" type="ORF">LSALG_LOCUS4147</name>
</gene>
<dbReference type="PANTHER" id="PTHR14209:SF19">
    <property type="entry name" value="ISOAMYL ACETATE-HYDROLYZING ESTERASE 1 HOMOLOG"/>
    <property type="match status" value="1"/>
</dbReference>
<name>A0AA35VNU8_LACSI</name>
<accession>A0AA35VNU8</accession>
<evidence type="ECO:0000256" key="3">
    <source>
        <dbReference type="SAM" id="MobiDB-lite"/>
    </source>
</evidence>
<dbReference type="Proteomes" id="UP001177003">
    <property type="component" value="Chromosome 0"/>
</dbReference>
<protein>
    <recommendedName>
        <fullName evidence="6">SGNH hydrolase-type esterase domain-containing protein</fullName>
    </recommendedName>
</protein>
<dbReference type="InterPro" id="IPR045136">
    <property type="entry name" value="Iah1-like"/>
</dbReference>
<keyword evidence="5" id="KW-1185">Reference proteome</keyword>